<keyword evidence="2" id="KW-1185">Reference proteome</keyword>
<sequence length="199" mass="22110">MNDGTTITEARKKELGELAQRNIEGMAFPASDWEADTLAEVLALPRVVVTRPPVDALLAADMAPYHCHANCANQEANDPDGTSRHVTGWLVYGSDLILHSVVQIDGEWLCMTPQLVPVAKQFQFIPDPLIEWRVSRDGSGNEAFRGGIVLPEALRRHPQDHIRVRDRFRELMASGLSAFDARKVVEETLGDELKRSGMI</sequence>
<dbReference type="Proteomes" id="UP000528824">
    <property type="component" value="Unassembled WGS sequence"/>
</dbReference>
<accession>A0A7W8XJ42</accession>
<protein>
    <submittedName>
        <fullName evidence="1">Uncharacterized protein</fullName>
    </submittedName>
</protein>
<proteinExistence type="predicted"/>
<gene>
    <name evidence="1" type="ORF">GGI59_005479</name>
</gene>
<comment type="caution">
    <text evidence="1">The sequence shown here is derived from an EMBL/GenBank/DDBJ whole genome shotgun (WGS) entry which is preliminary data.</text>
</comment>
<name>A0A7W8XJ42_9HYPH</name>
<dbReference type="RefSeq" id="WP_183934945.1">
    <property type="nucleotide sequence ID" value="NZ_JACHBB010000018.1"/>
</dbReference>
<dbReference type="AlphaFoldDB" id="A0A7W8XJ42"/>
<reference evidence="1 2" key="1">
    <citation type="submission" date="2020-08" db="EMBL/GenBank/DDBJ databases">
        <title>Genomic Encyclopedia of Type Strains, Phase IV (KMG-V): Genome sequencing to study the core and pangenomes of soil and plant-associated prokaryotes.</title>
        <authorList>
            <person name="Whitman W."/>
        </authorList>
    </citation>
    <scope>NUCLEOTIDE SEQUENCE [LARGE SCALE GENOMIC DNA]</scope>
    <source>
        <strain evidence="1 2">SEMIA 4034</strain>
    </source>
</reference>
<organism evidence="1 2">
    <name type="scientific">Rhizobium lentis</name>
    <dbReference type="NCBI Taxonomy" id="1138194"/>
    <lineage>
        <taxon>Bacteria</taxon>
        <taxon>Pseudomonadati</taxon>
        <taxon>Pseudomonadota</taxon>
        <taxon>Alphaproteobacteria</taxon>
        <taxon>Hyphomicrobiales</taxon>
        <taxon>Rhizobiaceae</taxon>
        <taxon>Rhizobium/Agrobacterium group</taxon>
        <taxon>Rhizobium</taxon>
    </lineage>
</organism>
<evidence type="ECO:0000313" key="2">
    <source>
        <dbReference type="Proteomes" id="UP000528824"/>
    </source>
</evidence>
<evidence type="ECO:0000313" key="1">
    <source>
        <dbReference type="EMBL" id="MBB5563780.1"/>
    </source>
</evidence>
<dbReference type="EMBL" id="JACHBC010000014">
    <property type="protein sequence ID" value="MBB5563780.1"/>
    <property type="molecule type" value="Genomic_DNA"/>
</dbReference>